<dbReference type="SUPFAM" id="SSF55424">
    <property type="entry name" value="FAD/NAD-linked reductases, dimerisation (C-terminal) domain"/>
    <property type="match status" value="1"/>
</dbReference>
<name>A0A5N0UWV7_9PSEU</name>
<evidence type="ECO:0000313" key="2">
    <source>
        <dbReference type="EMBL" id="KAA9157763.1"/>
    </source>
</evidence>
<gene>
    <name evidence="2" type="ORF">FPZ12_024295</name>
</gene>
<proteinExistence type="predicted"/>
<evidence type="ECO:0000313" key="3">
    <source>
        <dbReference type="Proteomes" id="UP000319769"/>
    </source>
</evidence>
<comment type="caution">
    <text evidence="2">The sequence shown here is derived from an EMBL/GenBank/DDBJ whole genome shotgun (WGS) entry which is preliminary data.</text>
</comment>
<sequence length="84" mass="9240">MPPPAPSPGYFWTEVFGLSVRVFGSLPAHGRLQVMDGDLDSANAVVRWTGQDQRAVAVAAINHPVSARYLRRALDEHMEETSHV</sequence>
<dbReference type="InterPro" id="IPR028202">
    <property type="entry name" value="Reductase_C"/>
</dbReference>
<protein>
    <recommendedName>
        <fullName evidence="1">Reductase C-terminal domain-containing protein</fullName>
    </recommendedName>
</protein>
<keyword evidence="3" id="KW-1185">Reference proteome</keyword>
<dbReference type="OrthoDB" id="1145at2"/>
<organism evidence="2 3">
    <name type="scientific">Amycolatopsis acidicola</name>
    <dbReference type="NCBI Taxonomy" id="2596893"/>
    <lineage>
        <taxon>Bacteria</taxon>
        <taxon>Bacillati</taxon>
        <taxon>Actinomycetota</taxon>
        <taxon>Actinomycetes</taxon>
        <taxon>Pseudonocardiales</taxon>
        <taxon>Pseudonocardiaceae</taxon>
        <taxon>Amycolatopsis</taxon>
    </lineage>
</organism>
<feature type="domain" description="Reductase C-terminal" evidence="1">
    <location>
        <begin position="10"/>
        <end position="79"/>
    </location>
</feature>
<reference evidence="2" key="1">
    <citation type="submission" date="2019-09" db="EMBL/GenBank/DDBJ databases">
        <authorList>
            <person name="Teo W.F.A."/>
            <person name="Duangmal K."/>
        </authorList>
    </citation>
    <scope>NUCLEOTIDE SEQUENCE [LARGE SCALE GENOMIC DNA]</scope>
    <source>
        <strain evidence="2">K81G1</strain>
    </source>
</reference>
<dbReference type="Gene3D" id="3.30.390.30">
    <property type="match status" value="1"/>
</dbReference>
<dbReference type="Proteomes" id="UP000319769">
    <property type="component" value="Unassembled WGS sequence"/>
</dbReference>
<dbReference type="InterPro" id="IPR016156">
    <property type="entry name" value="FAD/NAD-linked_Rdtase_dimer_sf"/>
</dbReference>
<dbReference type="RefSeq" id="WP_144749031.1">
    <property type="nucleotide sequence ID" value="NZ_VMNW02000039.1"/>
</dbReference>
<accession>A0A5N0UWV7</accession>
<dbReference type="Pfam" id="PF14759">
    <property type="entry name" value="Reductase_C"/>
    <property type="match status" value="1"/>
</dbReference>
<dbReference type="AlphaFoldDB" id="A0A5N0UWV7"/>
<dbReference type="EMBL" id="VMNW02000039">
    <property type="protein sequence ID" value="KAA9157763.1"/>
    <property type="molecule type" value="Genomic_DNA"/>
</dbReference>
<evidence type="ECO:0000259" key="1">
    <source>
        <dbReference type="Pfam" id="PF14759"/>
    </source>
</evidence>